<dbReference type="EMBL" id="LEKV01005850">
    <property type="protein sequence ID" value="KVH87774.1"/>
    <property type="molecule type" value="Genomic_DNA"/>
</dbReference>
<sequence length="129" mass="15019">MLVRSVVEPTNCDEDEFMNDDDDEDNESERCRTNINFDVDLSSKMVVDVIDFQMGRSFKNHRAKLQEHFLKCHGQEDVERAKGMKPTDSNVTDDARHILCDYWSSEKFHIDASLTPILFLLECGFLLRN</sequence>
<keyword evidence="3" id="KW-1185">Reference proteome</keyword>
<feature type="region of interest" description="Disordered" evidence="1">
    <location>
        <begin position="1"/>
        <end position="28"/>
    </location>
</feature>
<name>A0A118JRX5_CYNCS</name>
<evidence type="ECO:0000313" key="2">
    <source>
        <dbReference type="EMBL" id="KVH87774.1"/>
    </source>
</evidence>
<feature type="compositionally biased region" description="Acidic residues" evidence="1">
    <location>
        <begin position="11"/>
        <end position="27"/>
    </location>
</feature>
<comment type="caution">
    <text evidence="2">The sequence shown here is derived from an EMBL/GenBank/DDBJ whole genome shotgun (WGS) entry which is preliminary data.</text>
</comment>
<gene>
    <name evidence="2" type="ORF">Ccrd_024941</name>
</gene>
<dbReference type="Proteomes" id="UP000243975">
    <property type="component" value="Unassembled WGS sequence"/>
</dbReference>
<organism evidence="2 3">
    <name type="scientific">Cynara cardunculus var. scolymus</name>
    <name type="common">Globe artichoke</name>
    <name type="synonym">Cynara scolymus</name>
    <dbReference type="NCBI Taxonomy" id="59895"/>
    <lineage>
        <taxon>Eukaryota</taxon>
        <taxon>Viridiplantae</taxon>
        <taxon>Streptophyta</taxon>
        <taxon>Embryophyta</taxon>
        <taxon>Tracheophyta</taxon>
        <taxon>Spermatophyta</taxon>
        <taxon>Magnoliopsida</taxon>
        <taxon>eudicotyledons</taxon>
        <taxon>Gunneridae</taxon>
        <taxon>Pentapetalae</taxon>
        <taxon>asterids</taxon>
        <taxon>campanulids</taxon>
        <taxon>Asterales</taxon>
        <taxon>Asteraceae</taxon>
        <taxon>Carduoideae</taxon>
        <taxon>Cardueae</taxon>
        <taxon>Carduinae</taxon>
        <taxon>Cynara</taxon>
    </lineage>
</organism>
<proteinExistence type="predicted"/>
<accession>A0A118JRX5</accession>
<dbReference type="Gramene" id="KVH87774">
    <property type="protein sequence ID" value="KVH87774"/>
    <property type="gene ID" value="Ccrd_024941"/>
</dbReference>
<evidence type="ECO:0000313" key="3">
    <source>
        <dbReference type="Proteomes" id="UP000243975"/>
    </source>
</evidence>
<reference evidence="2 3" key="1">
    <citation type="journal article" date="2016" name="Sci. Rep.">
        <title>The genome sequence of the outbreeding globe artichoke constructed de novo incorporating a phase-aware low-pass sequencing strategy of F1 progeny.</title>
        <authorList>
            <person name="Scaglione D."/>
            <person name="Reyes-Chin-Wo S."/>
            <person name="Acquadro A."/>
            <person name="Froenicke L."/>
            <person name="Portis E."/>
            <person name="Beitel C."/>
            <person name="Tirone M."/>
            <person name="Mauro R."/>
            <person name="Lo Monaco A."/>
            <person name="Mauromicale G."/>
            <person name="Faccioli P."/>
            <person name="Cattivelli L."/>
            <person name="Rieseberg L."/>
            <person name="Michelmore R."/>
            <person name="Lanteri S."/>
        </authorList>
    </citation>
    <scope>NUCLEOTIDE SEQUENCE [LARGE SCALE GENOMIC DNA]</scope>
    <source>
        <strain evidence="2">2C</strain>
    </source>
</reference>
<protein>
    <submittedName>
        <fullName evidence="2">Uncharacterized protein</fullName>
    </submittedName>
</protein>
<evidence type="ECO:0000256" key="1">
    <source>
        <dbReference type="SAM" id="MobiDB-lite"/>
    </source>
</evidence>
<dbReference type="AlphaFoldDB" id="A0A118JRX5"/>